<comment type="similarity">
    <text evidence="2">Belongs to the peptidase S1 family.</text>
</comment>
<evidence type="ECO:0000256" key="7">
    <source>
        <dbReference type="ARBA" id="ARBA00023180"/>
    </source>
</evidence>
<sequence>MKLIQFGQVSTAFITLANGLSFPDLTPDEENRISGGSNDKIDKHTYVASLVRGPDIELFCGGILIAPQYVLTAGHCLDYSMTDVHVYIGSKYRLDEGPQEAEMIRAVEAYRHPLYHLSTDLMTATRDVALIKLEKPCKIRPARLAPADGSENESDALATTTGWGLVNNETLSDTLQTTDVEIFPNKKCANAAANTTVDDSVICAGNGNAKDYCAITGGGPLLVTDMVVGVMSVDLEDCGVLLGTYTRVSKSLGFINDILHGGSSKNATDRLTANTSIIPEF</sequence>
<evidence type="ECO:0000313" key="10">
    <source>
        <dbReference type="Proteomes" id="UP000018721"/>
    </source>
</evidence>
<keyword evidence="7" id="KW-0325">Glycoprotein</keyword>
<evidence type="ECO:0000256" key="5">
    <source>
        <dbReference type="ARBA" id="ARBA00023026"/>
    </source>
</evidence>
<accession>V9EQI5</accession>
<evidence type="ECO:0000256" key="4">
    <source>
        <dbReference type="ARBA" id="ARBA00022729"/>
    </source>
</evidence>
<keyword evidence="6" id="KW-1015">Disulfide bond</keyword>
<dbReference type="InterPro" id="IPR001314">
    <property type="entry name" value="Peptidase_S1A"/>
</dbReference>
<dbReference type="GO" id="GO:0004252">
    <property type="term" value="F:serine-type endopeptidase activity"/>
    <property type="evidence" value="ECO:0007669"/>
    <property type="project" value="InterPro"/>
</dbReference>
<organism evidence="9 10">
    <name type="scientific">Phytophthora nicotianae P1569</name>
    <dbReference type="NCBI Taxonomy" id="1317065"/>
    <lineage>
        <taxon>Eukaryota</taxon>
        <taxon>Sar</taxon>
        <taxon>Stramenopiles</taxon>
        <taxon>Oomycota</taxon>
        <taxon>Peronosporomycetes</taxon>
        <taxon>Peronosporales</taxon>
        <taxon>Peronosporaceae</taxon>
        <taxon>Phytophthora</taxon>
    </lineage>
</organism>
<dbReference type="Gene3D" id="2.40.10.10">
    <property type="entry name" value="Trypsin-like serine proteases"/>
    <property type="match status" value="1"/>
</dbReference>
<dbReference type="OrthoDB" id="122635at2759"/>
<name>V9EQI5_PHYNI</name>
<dbReference type="Pfam" id="PF00089">
    <property type="entry name" value="Trypsin"/>
    <property type="match status" value="1"/>
</dbReference>
<dbReference type="GO" id="GO:0006508">
    <property type="term" value="P:proteolysis"/>
    <property type="evidence" value="ECO:0007669"/>
    <property type="project" value="InterPro"/>
</dbReference>
<evidence type="ECO:0000256" key="2">
    <source>
        <dbReference type="ARBA" id="ARBA00007664"/>
    </source>
</evidence>
<evidence type="ECO:0000256" key="1">
    <source>
        <dbReference type="ARBA" id="ARBA00004613"/>
    </source>
</evidence>
<keyword evidence="4" id="KW-0732">Signal</keyword>
<dbReference type="InterPro" id="IPR009003">
    <property type="entry name" value="Peptidase_S1_PA"/>
</dbReference>
<comment type="subcellular location">
    <subcellularLocation>
        <location evidence="1">Secreted</location>
    </subcellularLocation>
</comment>
<reference evidence="9 10" key="1">
    <citation type="submission" date="2013-11" db="EMBL/GenBank/DDBJ databases">
        <title>The Genome Sequence of Phytophthora parasitica P1569.</title>
        <authorList>
            <consortium name="The Broad Institute Genomics Platform"/>
            <person name="Russ C."/>
            <person name="Tyler B."/>
            <person name="Panabieres F."/>
            <person name="Shan W."/>
            <person name="Tripathy S."/>
            <person name="Grunwald N."/>
            <person name="Machado M."/>
            <person name="Johnson C.S."/>
            <person name="Arredondo F."/>
            <person name="Hong C."/>
            <person name="Coffey M."/>
            <person name="Young S.K."/>
            <person name="Zeng Q."/>
            <person name="Gargeya S."/>
            <person name="Fitzgerald M."/>
            <person name="Abouelleil A."/>
            <person name="Alvarado L."/>
            <person name="Chapman S.B."/>
            <person name="Gainer-Dewar J."/>
            <person name="Goldberg J."/>
            <person name="Griggs A."/>
            <person name="Gujja S."/>
            <person name="Hansen M."/>
            <person name="Howarth C."/>
            <person name="Imamovic A."/>
            <person name="Ireland A."/>
            <person name="Larimer J."/>
            <person name="McCowan C."/>
            <person name="Murphy C."/>
            <person name="Pearson M."/>
            <person name="Poon T.W."/>
            <person name="Priest M."/>
            <person name="Roberts A."/>
            <person name="Saif S."/>
            <person name="Shea T."/>
            <person name="Sykes S."/>
            <person name="Wortman J."/>
            <person name="Nusbaum C."/>
            <person name="Birren B."/>
        </authorList>
    </citation>
    <scope>NUCLEOTIDE SEQUENCE [LARGE SCALE GENOMIC DNA]</scope>
    <source>
        <strain evidence="9 10">P1569</strain>
    </source>
</reference>
<dbReference type="InterPro" id="IPR001254">
    <property type="entry name" value="Trypsin_dom"/>
</dbReference>
<keyword evidence="5" id="KW-0843">Virulence</keyword>
<dbReference type="SMART" id="SM00020">
    <property type="entry name" value="Tryp_SPc"/>
    <property type="match status" value="1"/>
</dbReference>
<dbReference type="eggNOG" id="KOG3627">
    <property type="taxonomic scope" value="Eukaryota"/>
</dbReference>
<keyword evidence="10" id="KW-1185">Reference proteome</keyword>
<dbReference type="Proteomes" id="UP000018721">
    <property type="component" value="Unassembled WGS sequence"/>
</dbReference>
<evidence type="ECO:0000256" key="3">
    <source>
        <dbReference type="ARBA" id="ARBA00022525"/>
    </source>
</evidence>
<dbReference type="CDD" id="cd00190">
    <property type="entry name" value="Tryp_SPc"/>
    <property type="match status" value="1"/>
</dbReference>
<dbReference type="EMBL" id="ANIZ01002290">
    <property type="protein sequence ID" value="ETI41510.1"/>
    <property type="molecule type" value="Genomic_DNA"/>
</dbReference>
<evidence type="ECO:0000313" key="9">
    <source>
        <dbReference type="EMBL" id="ETI41510.1"/>
    </source>
</evidence>
<dbReference type="InterPro" id="IPR018114">
    <property type="entry name" value="TRYPSIN_HIS"/>
</dbReference>
<dbReference type="SUPFAM" id="SSF50494">
    <property type="entry name" value="Trypsin-like serine proteases"/>
    <property type="match status" value="1"/>
</dbReference>
<dbReference type="PROSITE" id="PS50240">
    <property type="entry name" value="TRYPSIN_DOM"/>
    <property type="match status" value="1"/>
</dbReference>
<proteinExistence type="inferred from homology"/>
<keyword evidence="3" id="KW-0964">Secreted</keyword>
<dbReference type="PANTHER" id="PTHR24276">
    <property type="entry name" value="POLYSERASE-RELATED"/>
    <property type="match status" value="1"/>
</dbReference>
<dbReference type="PANTHER" id="PTHR24276:SF98">
    <property type="entry name" value="FI18310P1-RELATED"/>
    <property type="match status" value="1"/>
</dbReference>
<evidence type="ECO:0000256" key="6">
    <source>
        <dbReference type="ARBA" id="ARBA00023157"/>
    </source>
</evidence>
<evidence type="ECO:0000259" key="8">
    <source>
        <dbReference type="PROSITE" id="PS50240"/>
    </source>
</evidence>
<feature type="domain" description="Peptidase S1" evidence="8">
    <location>
        <begin position="33"/>
        <end position="260"/>
    </location>
</feature>
<dbReference type="PRINTS" id="PR00722">
    <property type="entry name" value="CHYMOTRYPSIN"/>
</dbReference>
<dbReference type="InterPro" id="IPR050430">
    <property type="entry name" value="Peptidase_S1"/>
</dbReference>
<gene>
    <name evidence="9" type="ORF">F443_13258</name>
</gene>
<protein>
    <recommendedName>
        <fullName evidence="8">Peptidase S1 domain-containing protein</fullName>
    </recommendedName>
</protein>
<dbReference type="AlphaFoldDB" id="V9EQI5"/>
<dbReference type="PROSITE" id="PS00134">
    <property type="entry name" value="TRYPSIN_HIS"/>
    <property type="match status" value="1"/>
</dbReference>
<comment type="caution">
    <text evidence="9">The sequence shown here is derived from an EMBL/GenBank/DDBJ whole genome shotgun (WGS) entry which is preliminary data.</text>
</comment>
<dbReference type="GO" id="GO:0005576">
    <property type="term" value="C:extracellular region"/>
    <property type="evidence" value="ECO:0007669"/>
    <property type="project" value="UniProtKB-SubCell"/>
</dbReference>
<dbReference type="InterPro" id="IPR043504">
    <property type="entry name" value="Peptidase_S1_PA_chymotrypsin"/>
</dbReference>
<dbReference type="HOGENOM" id="CLU_006842_7_3_1"/>